<evidence type="ECO:0000256" key="8">
    <source>
        <dbReference type="ARBA" id="ARBA00023136"/>
    </source>
</evidence>
<keyword evidence="3 9" id="KW-0813">Transport</keyword>
<dbReference type="Gene3D" id="1.20.1740.10">
    <property type="entry name" value="Amino acid/polyamine transporter I"/>
    <property type="match status" value="1"/>
</dbReference>
<feature type="transmembrane region" description="Helical" evidence="9">
    <location>
        <begin position="15"/>
        <end position="33"/>
    </location>
</feature>
<comment type="subcellular location">
    <subcellularLocation>
        <location evidence="1 9">Cell membrane</location>
        <topology evidence="1 9">Multi-pass membrane protein</topology>
    </subcellularLocation>
</comment>
<dbReference type="RefSeq" id="WP_009334666.1">
    <property type="nucleotide sequence ID" value="NZ_CP015506.1"/>
</dbReference>
<gene>
    <name evidence="10" type="ORF">A361_12470</name>
</gene>
<feature type="transmembrane region" description="Helical" evidence="9">
    <location>
        <begin position="178"/>
        <end position="199"/>
    </location>
</feature>
<dbReference type="GO" id="GO:0005283">
    <property type="term" value="F:amino acid:sodium symporter activity"/>
    <property type="evidence" value="ECO:0007669"/>
    <property type="project" value="InterPro"/>
</dbReference>
<proteinExistence type="inferred from homology"/>
<keyword evidence="4 9" id="KW-1003">Cell membrane</keyword>
<organism evidence="10 11">
    <name type="scientific">Cytobacillus oceanisediminis 2691</name>
    <dbReference type="NCBI Taxonomy" id="1196031"/>
    <lineage>
        <taxon>Bacteria</taxon>
        <taxon>Bacillati</taxon>
        <taxon>Bacillota</taxon>
        <taxon>Bacilli</taxon>
        <taxon>Bacillales</taxon>
        <taxon>Bacillaceae</taxon>
        <taxon>Cytobacillus</taxon>
    </lineage>
</organism>
<dbReference type="PANTHER" id="PTHR30330">
    <property type="entry name" value="AGSS FAMILY TRANSPORTER, SODIUM-ALANINE"/>
    <property type="match status" value="1"/>
</dbReference>
<evidence type="ECO:0000313" key="10">
    <source>
        <dbReference type="EMBL" id="AND39921.1"/>
    </source>
</evidence>
<dbReference type="KEGG" id="bon:A361_12470"/>
<dbReference type="Pfam" id="PF01235">
    <property type="entry name" value="Na_Ala_symp"/>
    <property type="match status" value="1"/>
</dbReference>
<evidence type="ECO:0000256" key="2">
    <source>
        <dbReference type="ARBA" id="ARBA00009261"/>
    </source>
</evidence>
<evidence type="ECO:0000256" key="3">
    <source>
        <dbReference type="ARBA" id="ARBA00022448"/>
    </source>
</evidence>
<dbReference type="PROSITE" id="PS00873">
    <property type="entry name" value="NA_ALANINE_SYMP"/>
    <property type="match status" value="1"/>
</dbReference>
<feature type="transmembrane region" description="Helical" evidence="9">
    <location>
        <begin position="211"/>
        <end position="232"/>
    </location>
</feature>
<dbReference type="Proteomes" id="UP000077856">
    <property type="component" value="Chromosome"/>
</dbReference>
<evidence type="ECO:0000256" key="7">
    <source>
        <dbReference type="ARBA" id="ARBA00022989"/>
    </source>
</evidence>
<evidence type="ECO:0000256" key="4">
    <source>
        <dbReference type="ARBA" id="ARBA00022475"/>
    </source>
</evidence>
<evidence type="ECO:0000313" key="11">
    <source>
        <dbReference type="Proteomes" id="UP000077856"/>
    </source>
</evidence>
<feature type="transmembrane region" description="Helical" evidence="9">
    <location>
        <begin position="344"/>
        <end position="368"/>
    </location>
</feature>
<keyword evidence="8 9" id="KW-0472">Membrane</keyword>
<accession>A0A169FNK9</accession>
<keyword evidence="6 9" id="KW-0769">Symport</keyword>
<evidence type="ECO:0000256" key="6">
    <source>
        <dbReference type="ARBA" id="ARBA00022847"/>
    </source>
</evidence>
<evidence type="ECO:0000256" key="9">
    <source>
        <dbReference type="RuleBase" id="RU363064"/>
    </source>
</evidence>
<feature type="transmembrane region" description="Helical" evidence="9">
    <location>
        <begin position="69"/>
        <end position="93"/>
    </location>
</feature>
<feature type="transmembrane region" description="Helical" evidence="9">
    <location>
        <begin position="388"/>
        <end position="409"/>
    </location>
</feature>
<reference evidence="10 11" key="1">
    <citation type="submission" date="2016-04" db="EMBL/GenBank/DDBJ databases">
        <title>Complete genome sequence of Bacillus oceanisediminis strain 2691.</title>
        <authorList>
            <person name="Jeong H."/>
            <person name="Kim H.J."/>
            <person name="Lee D.-W."/>
        </authorList>
    </citation>
    <scope>NUCLEOTIDE SEQUENCE [LARGE SCALE GENOMIC DNA]</scope>
    <source>
        <strain evidence="10 11">2691</strain>
    </source>
</reference>
<keyword evidence="5 9" id="KW-0812">Transmembrane</keyword>
<feature type="transmembrane region" description="Helical" evidence="9">
    <location>
        <begin position="415"/>
        <end position="435"/>
    </location>
</feature>
<dbReference type="STRING" id="1196031.A361_12470"/>
<dbReference type="PRINTS" id="PR00175">
    <property type="entry name" value="NAALASMPORT"/>
</dbReference>
<evidence type="ECO:0000256" key="1">
    <source>
        <dbReference type="ARBA" id="ARBA00004651"/>
    </source>
</evidence>
<dbReference type="GO" id="GO:0005886">
    <property type="term" value="C:plasma membrane"/>
    <property type="evidence" value="ECO:0007669"/>
    <property type="project" value="UniProtKB-SubCell"/>
</dbReference>
<sequence>MGFLESIVGFLNDLLWTYILIAALIILGLYFSFKSRFVQLRYLGEMFRILGDKAMVSAEGKRGISSFQAFTISAASRVGTGNIAGVATAIAAGGPGAVFWMWLIALIGGASSFIESTLAQIYKVKDKDGFRGGPAYYMEKGLNKRWMGIIFAIIITFCFGLVFNSVQSNTISLAFSEAFGASRLSIGLVLAALTAIIIFGGVKRIAYVSQVVVPIMAVIYLAVAIVIVIMNITEIPNLIGSIIKGAFGLDQAAGGAMGAAVMMGIKRGLFSNEAGMGSVPNAAATASVSHPVKQGLIQTLGVFVDTILICSATAFIILLSGEYANSDLTGIELTQAALSTHVGSWAPIFIAVAIFLFAFTSVIGNYYYGETNIEFIKESSSALFIYRIAVLGMVIFGSVVDLAIVWSLADLFMGIMAIINFIAIVLLAKIAFAALKDYKAQRKEGKDPVFYADSIPGLKGIESWETKENALKKKAAK</sequence>
<dbReference type="FunFam" id="1.20.1740.10:FF:000004">
    <property type="entry name" value="Sodium:alanine symporter family protein"/>
    <property type="match status" value="1"/>
</dbReference>
<comment type="similarity">
    <text evidence="2 9">Belongs to the alanine or glycine:cation symporter (AGCS) (TC 2.A.25) family.</text>
</comment>
<feature type="transmembrane region" description="Helical" evidence="9">
    <location>
        <begin position="302"/>
        <end position="324"/>
    </location>
</feature>
<feature type="transmembrane region" description="Helical" evidence="9">
    <location>
        <begin position="146"/>
        <end position="166"/>
    </location>
</feature>
<dbReference type="PANTHER" id="PTHR30330:SF1">
    <property type="entry name" value="AMINO-ACID CARRIER PROTEIN ALST"/>
    <property type="match status" value="1"/>
</dbReference>
<keyword evidence="7 9" id="KW-1133">Transmembrane helix</keyword>
<dbReference type="AlphaFoldDB" id="A0A169FNK9"/>
<evidence type="ECO:0000256" key="5">
    <source>
        <dbReference type="ARBA" id="ARBA00022692"/>
    </source>
</evidence>
<protein>
    <submittedName>
        <fullName evidence="10">Sodium:alanine symporter</fullName>
    </submittedName>
</protein>
<dbReference type="eggNOG" id="COG1115">
    <property type="taxonomic scope" value="Bacteria"/>
</dbReference>
<dbReference type="InterPro" id="IPR001463">
    <property type="entry name" value="Na/Ala_symport"/>
</dbReference>
<dbReference type="NCBIfam" id="TIGR00835">
    <property type="entry name" value="agcS"/>
    <property type="match status" value="1"/>
</dbReference>
<dbReference type="EMBL" id="CP015506">
    <property type="protein sequence ID" value="AND39921.1"/>
    <property type="molecule type" value="Genomic_DNA"/>
</dbReference>
<name>A0A169FNK9_9BACI</name>